<comment type="cofactor">
    <cofactor evidence="2">
        <name>Mg(2+)</name>
        <dbReference type="ChEBI" id="CHEBI:18420"/>
    </cofactor>
</comment>
<feature type="domain" description="Dicer dsRNA-binding fold" evidence="20">
    <location>
        <begin position="655"/>
        <end position="749"/>
    </location>
</feature>
<evidence type="ECO:0000256" key="6">
    <source>
        <dbReference type="ARBA" id="ARBA00022741"/>
    </source>
</evidence>
<comment type="cofactor">
    <cofactor evidence="1">
        <name>Mn(2+)</name>
        <dbReference type="ChEBI" id="CHEBI:29035"/>
    </cofactor>
</comment>
<dbReference type="SUPFAM" id="SSF52540">
    <property type="entry name" value="P-loop containing nucleoside triphosphate hydrolases"/>
    <property type="match status" value="1"/>
</dbReference>
<evidence type="ECO:0000313" key="21">
    <source>
        <dbReference type="EMBL" id="KAL3422431.1"/>
    </source>
</evidence>
<protein>
    <submittedName>
        <fullName evidence="21">Dicer-like protein 2</fullName>
    </submittedName>
</protein>
<dbReference type="PROSITE" id="PS00517">
    <property type="entry name" value="RNASE_3_1"/>
    <property type="match status" value="2"/>
</dbReference>
<keyword evidence="4" id="KW-0479">Metal-binding</keyword>
<evidence type="ECO:0000256" key="10">
    <source>
        <dbReference type="ARBA" id="ARBA00022842"/>
    </source>
</evidence>
<keyword evidence="3" id="KW-0930">Antiviral protein</keyword>
<evidence type="ECO:0000256" key="12">
    <source>
        <dbReference type="ARBA" id="ARBA00023118"/>
    </source>
</evidence>
<feature type="domain" description="DRBM" evidence="16">
    <location>
        <begin position="1419"/>
        <end position="1489"/>
    </location>
</feature>
<dbReference type="SMART" id="SM00487">
    <property type="entry name" value="DEXDc"/>
    <property type="match status" value="1"/>
</dbReference>
<evidence type="ECO:0000256" key="8">
    <source>
        <dbReference type="ARBA" id="ARBA00022806"/>
    </source>
</evidence>
<dbReference type="Gene3D" id="3.30.160.380">
    <property type="entry name" value="Dicer dimerisation domain"/>
    <property type="match status" value="1"/>
</dbReference>
<keyword evidence="10" id="KW-0460">Magnesium</keyword>
<feature type="region of interest" description="Disordered" evidence="15">
    <location>
        <begin position="1"/>
        <end position="27"/>
    </location>
</feature>
<dbReference type="InterPro" id="IPR038248">
    <property type="entry name" value="Dicer_dimer_sf"/>
</dbReference>
<evidence type="ECO:0000259" key="20">
    <source>
        <dbReference type="PROSITE" id="PS51327"/>
    </source>
</evidence>
<organism evidence="21 22">
    <name type="scientific">Phlyctema vagabunda</name>
    <dbReference type="NCBI Taxonomy" id="108571"/>
    <lineage>
        <taxon>Eukaryota</taxon>
        <taxon>Fungi</taxon>
        <taxon>Dikarya</taxon>
        <taxon>Ascomycota</taxon>
        <taxon>Pezizomycotina</taxon>
        <taxon>Leotiomycetes</taxon>
        <taxon>Helotiales</taxon>
        <taxon>Dermateaceae</taxon>
        <taxon>Phlyctema</taxon>
    </lineage>
</organism>
<evidence type="ECO:0000256" key="14">
    <source>
        <dbReference type="PROSITE-ProRule" id="PRU00657"/>
    </source>
</evidence>
<feature type="domain" description="Helicase C-terminal" evidence="19">
    <location>
        <begin position="462"/>
        <end position="636"/>
    </location>
</feature>
<dbReference type="Pfam" id="PF00271">
    <property type="entry name" value="Helicase_C"/>
    <property type="match status" value="1"/>
</dbReference>
<name>A0ABR4PGG8_9HELO</name>
<dbReference type="PROSITE" id="PS50137">
    <property type="entry name" value="DS_RBD"/>
    <property type="match status" value="1"/>
</dbReference>
<dbReference type="Pfam" id="PF00270">
    <property type="entry name" value="DEAD"/>
    <property type="match status" value="1"/>
</dbReference>
<dbReference type="PROSITE" id="PS51327">
    <property type="entry name" value="DICER_DSRBF"/>
    <property type="match status" value="1"/>
</dbReference>
<keyword evidence="8" id="KW-0347">Helicase</keyword>
<dbReference type="InterPro" id="IPR014001">
    <property type="entry name" value="Helicase_ATP-bd"/>
</dbReference>
<evidence type="ECO:0000259" key="17">
    <source>
        <dbReference type="PROSITE" id="PS50142"/>
    </source>
</evidence>
<dbReference type="InterPro" id="IPR027417">
    <property type="entry name" value="P-loop_NTPase"/>
</dbReference>
<dbReference type="EMBL" id="JBFCZG010000005">
    <property type="protein sequence ID" value="KAL3422431.1"/>
    <property type="molecule type" value="Genomic_DNA"/>
</dbReference>
<dbReference type="SMART" id="SM00490">
    <property type="entry name" value="HELICc"/>
    <property type="match status" value="1"/>
</dbReference>
<evidence type="ECO:0000259" key="19">
    <source>
        <dbReference type="PROSITE" id="PS51194"/>
    </source>
</evidence>
<dbReference type="InterPro" id="IPR011545">
    <property type="entry name" value="DEAD/DEAH_box_helicase_dom"/>
</dbReference>
<dbReference type="Gene3D" id="1.10.1520.10">
    <property type="entry name" value="Ribonuclease III domain"/>
    <property type="match status" value="2"/>
</dbReference>
<evidence type="ECO:0000256" key="1">
    <source>
        <dbReference type="ARBA" id="ARBA00001936"/>
    </source>
</evidence>
<evidence type="ECO:0000259" key="18">
    <source>
        <dbReference type="PROSITE" id="PS51192"/>
    </source>
</evidence>
<dbReference type="CDD" id="cd00593">
    <property type="entry name" value="RIBOc"/>
    <property type="match status" value="2"/>
</dbReference>
<keyword evidence="22" id="KW-1185">Reference proteome</keyword>
<evidence type="ECO:0000259" key="16">
    <source>
        <dbReference type="PROSITE" id="PS50137"/>
    </source>
</evidence>
<evidence type="ECO:0000256" key="9">
    <source>
        <dbReference type="ARBA" id="ARBA00022840"/>
    </source>
</evidence>
<dbReference type="PROSITE" id="PS50142">
    <property type="entry name" value="RNASE_3_2"/>
    <property type="match status" value="2"/>
</dbReference>
<evidence type="ECO:0000256" key="4">
    <source>
        <dbReference type="ARBA" id="ARBA00022723"/>
    </source>
</evidence>
<dbReference type="Pfam" id="PF00636">
    <property type="entry name" value="Ribonuclease_3"/>
    <property type="match status" value="2"/>
</dbReference>
<keyword evidence="7" id="KW-0378">Hydrolase</keyword>
<gene>
    <name evidence="21" type="ORF">PVAG01_06587</name>
</gene>
<evidence type="ECO:0000256" key="2">
    <source>
        <dbReference type="ARBA" id="ARBA00001946"/>
    </source>
</evidence>
<feature type="domain" description="RNase III" evidence="17">
    <location>
        <begin position="1203"/>
        <end position="1389"/>
    </location>
</feature>
<keyword evidence="12" id="KW-0051">Antiviral defense</keyword>
<keyword evidence="11 14" id="KW-0694">RNA-binding</keyword>
<dbReference type="Proteomes" id="UP001629113">
    <property type="component" value="Unassembled WGS sequence"/>
</dbReference>
<dbReference type="PROSITE" id="PS51192">
    <property type="entry name" value="HELICASE_ATP_BIND_1"/>
    <property type="match status" value="1"/>
</dbReference>
<feature type="domain" description="Helicase ATP-binding" evidence="18">
    <location>
        <begin position="117"/>
        <end position="291"/>
    </location>
</feature>
<sequence>MVESQANDSSWGEDRVPPDGNLGMPFAAQEVIEDRTGEHDDAKNELAKSLVSVSLQDEARSISIKPRAYQLEMKEESLRKNVIVAVSFPHSHPPDLLIWTLRVAGDHAWLIALCPSQMDTGSGKTHVAVLRVLAELDRIASHELIWFLAPTVALCSQQYDYFKSHISTVQIKFLSGNDGVDRWTQKSHWDSVLKNVKLVISTYQILLDALSHGFVHMESLALIVFDEGAKSPSPTAHNCVGKHPGSQIMHKFYHPDKAQGCPVPHILGLTASPAMRSDAQSVIKIEETLDAICRTPSKHRAELRDRVKLPVLCQVYFEALPSESALTGHTHVIQSLAQVYSSLRISEDPYVLGLIEEGTDRSLRKLEKVLKNHKTWCQMQIKSFYGLSLKICRELGAWAANFYISEVITRFLQGHRSDVDGFSGLWDISNAEKNYLADVLRHVKIIDPTSQIPDDYSMVSDKFSKLVDVILSESEDVSGIVFVQERAMVSVLAHILSVLPATRKRFKVGTMVGTSQHSLRSKDIGELIDADAQQTTLPLFKSKVLNLVIATSVLEEGIDVPACNIVICFQKPANLKSFVQRRGRARQKDSKLVLLLDNLTDRANDWEDLELTMKRMYEDEMRTLQEVLTIEENEEHDGRQFKIERTGALIDLDNSLAHLHHFCAALPRKQYVDLRPDFICTPTGGSLVVATVILPLSVDEAVRVAHSRTAWLSEKNAIKDAAFEAYIALYRAGLVNENLLPLLRHDPLIDELESTMVETRPSIVRVREQINPWTHVSEAWKYLEGQRDRSENTNLKIQQAAITLGNLNMRIYLPVAIPQVAPFRLYWDEDTELQVTTTTLGYEPVDISEYPNALTETWSMLSAAFGARFPISWKPFAALFTAEGPELLQNQMGCQSISDFVYAAQLGKRPPYFGLVKDKLQNNLPYIYRSWLANKPPIESVQHPYQDYAEAPEDLPHLHLARLTKRSDFLHKPIATGLKSEKPLAYVLPTSRCSIDYLPFRYVQFAMVMPCILHKFGTYLLADKLSNGLLKEVGITDLGLIITAISASSAASDTNYQRLEFLGDSVLKLCTSVQLVAEYPLWHEGYLSARKDRLVANSRLSRAAITAGLDAFIMTKQFSGHRWRPLYVDEILQMMPAPNREMSSKVLADVVEALVGAAMVNGGISKALKCLQIFLPEIKWQPLEQRQMFLYERAPDLPLPNFLEPLETMLGYSFKKKALLIEAMTHASCNSGTQSLERLEFLGDSLLDTVVVEAVFGHNVELSHVQMHLLRTALVNADFLAFACMEWTIEQESRHINEIKSNSGSEVVLQESTSTVQFPLWKFMRHMSPMLAMEQAATSARHSQLRDSINKALNTGSTYPWHLLAKLQAPKFFSDLVESLLGALWIDSGSFEVCRAVIERLGILPYLARVLRDGVHVLHPKEELGMLADTERVRYELEARTHDLGGAASPEYLCRVSVGFREVVLVGDGVSKEEVMVKAAEAAVRILKREKENGGGLQVQDDDDNDDDDAMDL</sequence>
<evidence type="ECO:0000256" key="15">
    <source>
        <dbReference type="SAM" id="MobiDB-lite"/>
    </source>
</evidence>
<feature type="domain" description="RNase III" evidence="17">
    <location>
        <begin position="1022"/>
        <end position="1163"/>
    </location>
</feature>
<accession>A0ABR4PGG8</accession>
<dbReference type="PANTHER" id="PTHR14950:SF37">
    <property type="entry name" value="ENDORIBONUCLEASE DICER"/>
    <property type="match status" value="1"/>
</dbReference>
<dbReference type="Pfam" id="PF03368">
    <property type="entry name" value="Dicer_dimer"/>
    <property type="match status" value="1"/>
</dbReference>
<comment type="similarity">
    <text evidence="14">Belongs to the helicase family. Dicer subfamily.</text>
</comment>
<evidence type="ECO:0000313" key="22">
    <source>
        <dbReference type="Proteomes" id="UP001629113"/>
    </source>
</evidence>
<dbReference type="SUPFAM" id="SSF69065">
    <property type="entry name" value="RNase III domain-like"/>
    <property type="match status" value="2"/>
</dbReference>
<dbReference type="PANTHER" id="PTHR14950">
    <property type="entry name" value="DICER-RELATED"/>
    <property type="match status" value="1"/>
</dbReference>
<dbReference type="PROSITE" id="PS51194">
    <property type="entry name" value="HELICASE_CTER"/>
    <property type="match status" value="1"/>
</dbReference>
<dbReference type="InterPro" id="IPR005034">
    <property type="entry name" value="Dicer_dimerisation"/>
</dbReference>
<keyword evidence="9" id="KW-0067">ATP-binding</keyword>
<dbReference type="InterPro" id="IPR000999">
    <property type="entry name" value="RNase_III_dom"/>
</dbReference>
<keyword evidence="13" id="KW-0464">Manganese</keyword>
<proteinExistence type="inferred from homology"/>
<dbReference type="Gene3D" id="3.40.50.300">
    <property type="entry name" value="P-loop containing nucleotide triphosphate hydrolases"/>
    <property type="match status" value="2"/>
</dbReference>
<evidence type="ECO:0000256" key="3">
    <source>
        <dbReference type="ARBA" id="ARBA00022721"/>
    </source>
</evidence>
<evidence type="ECO:0000256" key="5">
    <source>
        <dbReference type="ARBA" id="ARBA00022737"/>
    </source>
</evidence>
<dbReference type="InterPro" id="IPR001650">
    <property type="entry name" value="Helicase_C-like"/>
</dbReference>
<evidence type="ECO:0000256" key="7">
    <source>
        <dbReference type="ARBA" id="ARBA00022801"/>
    </source>
</evidence>
<feature type="region of interest" description="Disordered" evidence="15">
    <location>
        <begin position="1492"/>
        <end position="1513"/>
    </location>
</feature>
<feature type="compositionally biased region" description="Acidic residues" evidence="15">
    <location>
        <begin position="1500"/>
        <end position="1513"/>
    </location>
</feature>
<reference evidence="21 22" key="1">
    <citation type="submission" date="2024-06" db="EMBL/GenBank/DDBJ databases">
        <title>Complete genome of Phlyctema vagabunda strain 19-DSS-EL-015.</title>
        <authorList>
            <person name="Fiorenzani C."/>
        </authorList>
    </citation>
    <scope>NUCLEOTIDE SEQUENCE [LARGE SCALE GENOMIC DNA]</scope>
    <source>
        <strain evidence="21 22">19-DSS-EL-015</strain>
    </source>
</reference>
<dbReference type="InterPro" id="IPR014720">
    <property type="entry name" value="dsRBD_dom"/>
</dbReference>
<keyword evidence="5" id="KW-0677">Repeat</keyword>
<keyword evidence="6" id="KW-0547">Nucleotide-binding</keyword>
<evidence type="ECO:0000256" key="13">
    <source>
        <dbReference type="ARBA" id="ARBA00023211"/>
    </source>
</evidence>
<evidence type="ECO:0000256" key="11">
    <source>
        <dbReference type="ARBA" id="ARBA00022884"/>
    </source>
</evidence>
<feature type="compositionally biased region" description="Polar residues" evidence="15">
    <location>
        <begin position="1"/>
        <end position="10"/>
    </location>
</feature>
<dbReference type="InterPro" id="IPR036389">
    <property type="entry name" value="RNase_III_sf"/>
</dbReference>
<comment type="caution">
    <text evidence="21">The sequence shown here is derived from an EMBL/GenBank/DDBJ whole genome shotgun (WGS) entry which is preliminary data.</text>
</comment>
<dbReference type="SMART" id="SM00535">
    <property type="entry name" value="RIBOc"/>
    <property type="match status" value="2"/>
</dbReference>